<dbReference type="AlphaFoldDB" id="A0A645BWS0"/>
<evidence type="ECO:0000313" key="2">
    <source>
        <dbReference type="EMBL" id="MPM69695.1"/>
    </source>
</evidence>
<feature type="compositionally biased region" description="Basic residues" evidence="1">
    <location>
        <begin position="101"/>
        <end position="116"/>
    </location>
</feature>
<proteinExistence type="predicted"/>
<feature type="region of interest" description="Disordered" evidence="1">
    <location>
        <begin position="79"/>
        <end position="116"/>
    </location>
</feature>
<gene>
    <name evidence="2" type="ORF">SDC9_116643</name>
</gene>
<comment type="caution">
    <text evidence="2">The sequence shown here is derived from an EMBL/GenBank/DDBJ whole genome shotgun (WGS) entry which is preliminary data.</text>
</comment>
<protein>
    <submittedName>
        <fullName evidence="2">Uncharacterized protein</fullName>
    </submittedName>
</protein>
<dbReference type="EMBL" id="VSSQ01023019">
    <property type="protein sequence ID" value="MPM69695.1"/>
    <property type="molecule type" value="Genomic_DNA"/>
</dbReference>
<accession>A0A645BWS0</accession>
<organism evidence="2">
    <name type="scientific">bioreactor metagenome</name>
    <dbReference type="NCBI Taxonomy" id="1076179"/>
    <lineage>
        <taxon>unclassified sequences</taxon>
        <taxon>metagenomes</taxon>
        <taxon>ecological metagenomes</taxon>
    </lineage>
</organism>
<reference evidence="2" key="1">
    <citation type="submission" date="2019-08" db="EMBL/GenBank/DDBJ databases">
        <authorList>
            <person name="Kucharzyk K."/>
            <person name="Murdoch R.W."/>
            <person name="Higgins S."/>
            <person name="Loffler F."/>
        </authorList>
    </citation>
    <scope>NUCLEOTIDE SEQUENCE</scope>
</reference>
<evidence type="ECO:0000256" key="1">
    <source>
        <dbReference type="SAM" id="MobiDB-lite"/>
    </source>
</evidence>
<feature type="region of interest" description="Disordered" evidence="1">
    <location>
        <begin position="1"/>
        <end position="35"/>
    </location>
</feature>
<name>A0A645BWS0_9ZZZZ</name>
<sequence>MTDDALGEAGNHSGQLKGRRCSRDPGGVEHRTTAGVDADIVHVDRRGRAGDLRSGALDDNLRHRLVDLEGVGGVDRRLGTPVTGHIDTAQIGQHGGIDRRRSTRRRARGRVGRRRARAVVGIAATTGCEGQYQSQGSGDRTQARRPAFGRLESMVMHQCRLPDLPDNQLIPGGQ</sequence>
<feature type="compositionally biased region" description="Basic and acidic residues" evidence="1">
    <location>
        <begin position="21"/>
        <end position="32"/>
    </location>
</feature>